<accession>G0X4Z5</accession>
<name>G0X4Z5_9CAUD</name>
<evidence type="ECO:0000256" key="1">
    <source>
        <dbReference type="SAM" id="Phobius"/>
    </source>
</evidence>
<sequence>MRGINCFLAAVFWWFIIVCLPLIISKFLIDLGVLNGQ</sequence>
<dbReference type="RefSeq" id="YP_004782437.1">
    <property type="nucleotide sequence ID" value="NC_015938.1"/>
</dbReference>
<feature type="transmembrane region" description="Helical" evidence="1">
    <location>
        <begin position="7"/>
        <end position="29"/>
    </location>
</feature>
<keyword evidence="1" id="KW-0812">Transmembrane</keyword>
<proteinExistence type="predicted"/>
<dbReference type="KEGG" id="vg:11117529"/>
<keyword evidence="1" id="KW-0472">Membrane</keyword>
<protein>
    <submittedName>
        <fullName evidence="2">Uncharacterized protein</fullName>
    </submittedName>
</protein>
<dbReference type="EMBL" id="HM997019">
    <property type="protein sequence ID" value="AEK81977.1"/>
    <property type="molecule type" value="Genomic_DNA"/>
</dbReference>
<evidence type="ECO:0000313" key="2">
    <source>
        <dbReference type="EMBL" id="AEK81977.1"/>
    </source>
</evidence>
<keyword evidence="3" id="KW-1185">Reference proteome</keyword>
<organism evidence="2 3">
    <name type="scientific">Salmonella phage 7-11</name>
    <dbReference type="NCBI Taxonomy" id="1054968"/>
    <lineage>
        <taxon>Viruses</taxon>
        <taxon>Duplodnaviria</taxon>
        <taxon>Heunggongvirae</taxon>
        <taxon>Uroviricota</taxon>
        <taxon>Caudoviricetes</taxon>
        <taxon>Grimontviridae</taxon>
        <taxon>Moazamivirus</taxon>
        <taxon>Moazamivirus 711</taxon>
    </lineage>
</organism>
<dbReference type="GeneID" id="11117529"/>
<evidence type="ECO:0000313" key="3">
    <source>
        <dbReference type="Proteomes" id="UP000001639"/>
    </source>
</evidence>
<dbReference type="Proteomes" id="UP000001639">
    <property type="component" value="Segment"/>
</dbReference>
<reference evidence="2 3" key="1">
    <citation type="journal article" date="2011" name="Arch. Virol.">
        <title>The genome sequence of enterobacterial phage 7-11, which possesses an unusually elongated head.</title>
        <authorList>
            <person name="Kropinski A.M."/>
            <person name="Lingohr E.J."/>
            <person name="Ackermann H.W."/>
        </authorList>
    </citation>
    <scope>NUCLEOTIDE SEQUENCE [LARGE SCALE GENOMIC DNA]</scope>
</reference>
<keyword evidence="1" id="KW-1133">Transmembrane helix</keyword>